<name>L0KIF4_MESAW</name>
<accession>L0KIF4</accession>
<evidence type="ECO:0000256" key="1">
    <source>
        <dbReference type="ARBA" id="ARBA00003871"/>
    </source>
</evidence>
<dbReference type="EMBL" id="CP003358">
    <property type="protein sequence ID" value="AGB44179.1"/>
    <property type="molecule type" value="Genomic_DNA"/>
</dbReference>
<dbReference type="GO" id="GO:0016740">
    <property type="term" value="F:transferase activity"/>
    <property type="evidence" value="ECO:0007669"/>
    <property type="project" value="UniProtKB-KW"/>
</dbReference>
<dbReference type="RefSeq" id="WP_015315638.1">
    <property type="nucleotide sequence ID" value="NC_019973.1"/>
</dbReference>
<dbReference type="KEGG" id="mam:Mesau_01728"/>
<evidence type="ECO:0000256" key="2">
    <source>
        <dbReference type="ARBA" id="ARBA00021874"/>
    </source>
</evidence>
<dbReference type="InterPro" id="IPR020556">
    <property type="entry name" value="Amidase_CS"/>
</dbReference>
<dbReference type="Gene3D" id="3.90.1300.10">
    <property type="entry name" value="Amidase signature (AS) domain"/>
    <property type="match status" value="1"/>
</dbReference>
<dbReference type="Proteomes" id="UP000010998">
    <property type="component" value="Chromosome"/>
</dbReference>
<evidence type="ECO:0000259" key="3">
    <source>
        <dbReference type="Pfam" id="PF01425"/>
    </source>
</evidence>
<dbReference type="SUPFAM" id="SSF75304">
    <property type="entry name" value="Amidase signature (AS) enzymes"/>
    <property type="match status" value="1"/>
</dbReference>
<dbReference type="InterPro" id="IPR023631">
    <property type="entry name" value="Amidase_dom"/>
</dbReference>
<evidence type="ECO:0000313" key="4">
    <source>
        <dbReference type="EMBL" id="AGB44179.1"/>
    </source>
</evidence>
<reference evidence="5" key="1">
    <citation type="submission" date="2012-02" db="EMBL/GenBank/DDBJ databases">
        <title>Complete sequence of Mesorhizobium australicum WSM2073.</title>
        <authorList>
            <person name="Lucas S."/>
            <person name="Han J."/>
            <person name="Lapidus A."/>
            <person name="Cheng J.-F."/>
            <person name="Goodwin L."/>
            <person name="Pitluck S."/>
            <person name="Peters L."/>
            <person name="Gu W."/>
            <person name="Detter J.C."/>
            <person name="Han C."/>
            <person name="Tapia R."/>
            <person name="Land M."/>
            <person name="Hauser L."/>
            <person name="Kyrpides N."/>
            <person name="Ivanova N."/>
            <person name="Pagani I."/>
            <person name="Reeve W.G."/>
            <person name="Howieson J.G."/>
            <person name="Tiwari R.P."/>
            <person name="O'Hara G.W."/>
            <person name="Atkins C.A."/>
            <person name="Ronson C.W."/>
            <person name="Nandasena K.G."/>
            <person name="Woyke T."/>
        </authorList>
    </citation>
    <scope>NUCLEOTIDE SEQUENCE [LARGE SCALE GENOMIC DNA]</scope>
    <source>
        <strain evidence="5">LMG 24608 / HAMBI 3006 / WSM2073</strain>
    </source>
</reference>
<comment type="function">
    <text evidence="1">Hydrolyzes indole-3-acetamide (IAM) into indole-3-acetic acid (IAA).</text>
</comment>
<keyword evidence="5" id="KW-1185">Reference proteome</keyword>
<dbReference type="PROSITE" id="PS00571">
    <property type="entry name" value="AMIDASES"/>
    <property type="match status" value="1"/>
</dbReference>
<sequence length="443" mass="45996">MQPIRDRLEIILSRLANRAADEKVFTKLYAEAARVAADASDARKRVGVTLGPLDGTIVSIKDLFDVAGEPTTAGSLMRKTAAPAQRDAAIVSRLRQAGAVVIGKTNMTEFAFTAIGDNMHYGTPGNAVDASRIPGGSSSGAGVSVGEGTSDISIGSDTGGSIRIPAALNGVVGFKPTARRVPLSGTFPLSGTLDSVGPLARTVSICAAADAVMAGEAPKELVAIPLAGLRIGIPRGVLFGDTEGEVGSAFEYCLGKIEQAGAHITDLSIDDMIADLRAATRRGSIAAMEGAEVHADWLATGASVPVDPHVSGPLSRAALLPTPVYIRALRRRAALAAAMDERLASVDVLALPATPVTAPAIASMAEDAELRDRTEGLLLRNTQVANQFDLCAISLPMPGPSLPMGLMLVARNGHDRHLLRIAVSVERLLGVDRQRVMDDGSVR</sequence>
<feature type="domain" description="Amidase" evidence="3">
    <location>
        <begin position="11"/>
        <end position="419"/>
    </location>
</feature>
<keyword evidence="4" id="KW-0808">Transferase</keyword>
<dbReference type="InterPro" id="IPR036928">
    <property type="entry name" value="AS_sf"/>
</dbReference>
<evidence type="ECO:0000313" key="5">
    <source>
        <dbReference type="Proteomes" id="UP000010998"/>
    </source>
</evidence>
<dbReference type="PANTHER" id="PTHR11895">
    <property type="entry name" value="TRANSAMIDASE"/>
    <property type="match status" value="1"/>
</dbReference>
<gene>
    <name evidence="4" type="ordered locus">Mesau_01728</name>
</gene>
<dbReference type="NCBIfam" id="NF004622">
    <property type="entry name" value="PRK05962.1"/>
    <property type="match status" value="1"/>
</dbReference>
<dbReference type="AlphaFoldDB" id="L0KIF4"/>
<dbReference type="eggNOG" id="COG0154">
    <property type="taxonomic scope" value="Bacteria"/>
</dbReference>
<dbReference type="GeneID" id="90989218"/>
<dbReference type="STRING" id="754035.Mesau_01728"/>
<organism evidence="4 5">
    <name type="scientific">Mesorhizobium australicum (strain HAMBI 3006 / LMG 24608 / WSM2073)</name>
    <dbReference type="NCBI Taxonomy" id="754035"/>
    <lineage>
        <taxon>Bacteria</taxon>
        <taxon>Pseudomonadati</taxon>
        <taxon>Pseudomonadota</taxon>
        <taxon>Alphaproteobacteria</taxon>
        <taxon>Hyphomicrobiales</taxon>
        <taxon>Phyllobacteriaceae</taxon>
        <taxon>Mesorhizobium</taxon>
    </lineage>
</organism>
<dbReference type="HOGENOM" id="CLU_009600_0_3_5"/>
<protein>
    <recommendedName>
        <fullName evidence="2">Indoleacetamide hydrolase</fullName>
    </recommendedName>
</protein>
<dbReference type="PANTHER" id="PTHR11895:SF176">
    <property type="entry name" value="AMIDASE AMID-RELATED"/>
    <property type="match status" value="1"/>
</dbReference>
<dbReference type="InterPro" id="IPR000120">
    <property type="entry name" value="Amidase"/>
</dbReference>
<dbReference type="Pfam" id="PF01425">
    <property type="entry name" value="Amidase"/>
    <property type="match status" value="1"/>
</dbReference>
<dbReference type="OrthoDB" id="9811471at2"/>
<proteinExistence type="predicted"/>